<dbReference type="GO" id="GO:0005975">
    <property type="term" value="P:carbohydrate metabolic process"/>
    <property type="evidence" value="ECO:0007669"/>
    <property type="project" value="InterPro"/>
</dbReference>
<gene>
    <name evidence="4" type="ORF">MNBD_IGNAVI01-410</name>
</gene>
<keyword evidence="3" id="KW-0472">Membrane</keyword>
<protein>
    <submittedName>
        <fullName evidence="4">Predicted alpha-L-rhamnosidase</fullName>
    </submittedName>
</protein>
<dbReference type="PANTHER" id="PTHR43817:SF1">
    <property type="entry name" value="HYDROLASE, FAMILY 43, PUTATIVE (AFU_ORTHOLOGUE AFUA_3G01660)-RELATED"/>
    <property type="match status" value="1"/>
</dbReference>
<evidence type="ECO:0000256" key="2">
    <source>
        <dbReference type="ARBA" id="ARBA00022801"/>
    </source>
</evidence>
<organism evidence="4">
    <name type="scientific">hydrothermal vent metagenome</name>
    <dbReference type="NCBI Taxonomy" id="652676"/>
    <lineage>
        <taxon>unclassified sequences</taxon>
        <taxon>metagenomes</taxon>
        <taxon>ecological metagenomes</taxon>
    </lineage>
</organism>
<name>A0A3B1BRX3_9ZZZZ</name>
<dbReference type="EMBL" id="UOGD01000184">
    <property type="protein sequence ID" value="VAX21056.1"/>
    <property type="molecule type" value="Genomic_DNA"/>
</dbReference>
<dbReference type="SUPFAM" id="SSF49785">
    <property type="entry name" value="Galactose-binding domain-like"/>
    <property type="match status" value="1"/>
</dbReference>
<proteinExistence type="predicted"/>
<feature type="transmembrane region" description="Helical" evidence="3">
    <location>
        <begin position="14"/>
        <end position="33"/>
    </location>
</feature>
<evidence type="ECO:0000313" key="4">
    <source>
        <dbReference type="EMBL" id="VAX21056.1"/>
    </source>
</evidence>
<reference evidence="4" key="1">
    <citation type="submission" date="2018-06" db="EMBL/GenBank/DDBJ databases">
        <authorList>
            <person name="Zhirakovskaya E."/>
        </authorList>
    </citation>
    <scope>NUCLEOTIDE SEQUENCE</scope>
</reference>
<dbReference type="PANTHER" id="PTHR43817">
    <property type="entry name" value="GLYCOSYL HYDROLASE"/>
    <property type="match status" value="1"/>
</dbReference>
<accession>A0A3B1BRX3</accession>
<keyword evidence="3" id="KW-0812">Transmembrane</keyword>
<dbReference type="NCBIfam" id="NF045579">
    <property type="entry name" value="rhamnoside_JR"/>
    <property type="match status" value="1"/>
</dbReference>
<dbReference type="AlphaFoldDB" id="A0A3B1BRX3"/>
<dbReference type="Gene3D" id="2.60.120.260">
    <property type="entry name" value="Galactose-binding domain-like"/>
    <property type="match status" value="1"/>
</dbReference>
<keyword evidence="1" id="KW-0732">Signal</keyword>
<keyword evidence="3" id="KW-1133">Transmembrane helix</keyword>
<sequence length="1083" mass="123209">MATKIIRDIKKKHYFVFFILISVLVLYIAIPFLNQDTAVSFSNYQYLKKGFVNPPGSARPKVFWWWLNSYINKQGVTRDLEEMKKQGIGGALIFDASAVDRWARDDVKSVPVGPPFMSSEWREVFRHALKEAARLDLELGVSMTSGFNAGGPWVTPEYGQQELVWSEFVLEGPSQYSDKLPLPSGPIYDNSGNPLKYGEMEINNDLVLDESGKPIYYRDVAVLAIPFSQLNRLNSANKVKEGMPPGRLKHWALKSVHSFDYPEDKGFFFDVVYDNVPDIRDEPTIALKSIHDLTKKIDKNGKLIWTVPKGKWLILRFGYTNTGVMLQATNPKNKGLAMDHLSAEAANRQFSEIGKKIVEDVANTNGKSLKYLYLDSWEVRIANWTPSFLKEFRKRRGYDMTPYLPVLEGRIVENREISNRFLHDYRKTIGDCISDNYYGQFRKIANQNGLEFHSEMATTPIPVDMLKCLGRTDVPVSEFWAETDSKEGRNEPWERMFGKQAASAAHIYGSRLVAAEALTVIQKHWEEGPFQLKRTVDQSFCAGVNSLLIHTFTHSPREVGLPGYEYFAGTHFNPQITWWKQAHAFTDYIGRSQFLLQQGNFVADVCFYQGDQIPSFVPMKHVDPKLGPGYDYDVVNSEVILKRMSVHNGKIILPDSMQYRILVLPDKKKINPDILIKLGELIYNGAIVVGPKPSKAYGLTNYPESDSLVAILADSIWGDCDGENVKERQFGKGKVIWGKTPREILLDMGILPDFEYKSQFKNAKLDYIHRSVVGQTNNIEIYFIANLKKRWENVELTFRVKNMTPEIWNPKTGEIRDETVYDIVNDRTTIPVRLSPLGSVFVVFRKAAEQKHITTLWKNSELIFPSTNRNGKMEFAGIDILSDREKRLVLQTQKPGNYQLMVNDGSILDVKIDSVPRPIPVKGPWVVHFPPGWGAPDSAVFKKLISWTKSNETGIKYFSGTASYSTTFKIDKKFINKETVIFLNLGDVKEIAEITLNGKDLGILWKPPFSLNVTSAIKSGQNKLIVRVINLWPNRIIGDQFLPKEKRFTFTNIGKFTKDSPLLISGLLGPVNIFFTIKEVLSE</sequence>
<dbReference type="Pfam" id="PF17132">
    <property type="entry name" value="Glyco_hydro_106"/>
    <property type="match status" value="1"/>
</dbReference>
<dbReference type="InterPro" id="IPR008979">
    <property type="entry name" value="Galactose-bd-like_sf"/>
</dbReference>
<evidence type="ECO:0000256" key="1">
    <source>
        <dbReference type="ARBA" id="ARBA00022729"/>
    </source>
</evidence>
<evidence type="ECO:0000256" key="3">
    <source>
        <dbReference type="SAM" id="Phobius"/>
    </source>
</evidence>
<keyword evidence="2" id="KW-0378">Hydrolase</keyword>
<dbReference type="GO" id="GO:0004553">
    <property type="term" value="F:hydrolase activity, hydrolyzing O-glycosyl compounds"/>
    <property type="evidence" value="ECO:0007669"/>
    <property type="project" value="InterPro"/>
</dbReference>